<sequence>MTQHQHQPRQGRYQRQGRQSASPQIADAMGGSGHSAGGQRTESQRRSERTSERQIGSQRTGGRQLTEQMGRQETGSRDRSFEDHMTDELRIVLEDFSELSHVAAWCATECASGPPELGTCARVCQDVAEIAALNEMLIARDSMFGPDVADMFIRVAAEGLPELRRYQHHPHVAETIATIERTMTSCETGLRQVGRGAQMGGEGMQGLPEQGRHGQGMSGQPTGRSEMTGQQY</sequence>
<name>A0ABD5PJU4_9EURY</name>
<evidence type="ECO:0000256" key="1">
    <source>
        <dbReference type="SAM" id="MobiDB-lite"/>
    </source>
</evidence>
<feature type="compositionally biased region" description="Basic and acidic residues" evidence="1">
    <location>
        <begin position="42"/>
        <end position="52"/>
    </location>
</feature>
<protein>
    <submittedName>
        <fullName evidence="2">Uncharacterized protein</fullName>
    </submittedName>
</protein>
<comment type="caution">
    <text evidence="2">The sequence shown here is derived from an EMBL/GenBank/DDBJ whole genome shotgun (WGS) entry which is preliminary data.</text>
</comment>
<evidence type="ECO:0000313" key="3">
    <source>
        <dbReference type="Proteomes" id="UP001595898"/>
    </source>
</evidence>
<keyword evidence="3" id="KW-1185">Reference proteome</keyword>
<feature type="compositionally biased region" description="Basic and acidic residues" evidence="1">
    <location>
        <begin position="74"/>
        <end position="83"/>
    </location>
</feature>
<feature type="region of interest" description="Disordered" evidence="1">
    <location>
        <begin position="196"/>
        <end position="232"/>
    </location>
</feature>
<evidence type="ECO:0000313" key="2">
    <source>
        <dbReference type="EMBL" id="MFC4540731.1"/>
    </source>
</evidence>
<feature type="compositionally biased region" description="Low complexity" evidence="1">
    <location>
        <begin position="1"/>
        <end position="19"/>
    </location>
</feature>
<dbReference type="EMBL" id="JBHSFA010000002">
    <property type="protein sequence ID" value="MFC4540731.1"/>
    <property type="molecule type" value="Genomic_DNA"/>
</dbReference>
<dbReference type="Gene3D" id="1.20.1270.360">
    <property type="match status" value="1"/>
</dbReference>
<dbReference type="Proteomes" id="UP001595898">
    <property type="component" value="Unassembled WGS sequence"/>
</dbReference>
<feature type="compositionally biased region" description="Polar residues" evidence="1">
    <location>
        <begin position="55"/>
        <end position="73"/>
    </location>
</feature>
<accession>A0ABD5PJU4</accession>
<dbReference type="RefSeq" id="WP_250138893.1">
    <property type="nucleotide sequence ID" value="NZ_JALIQP010000001.1"/>
</dbReference>
<reference evidence="2 3" key="1">
    <citation type="journal article" date="2019" name="Int. J. Syst. Evol. Microbiol.">
        <title>The Global Catalogue of Microorganisms (GCM) 10K type strain sequencing project: providing services to taxonomists for standard genome sequencing and annotation.</title>
        <authorList>
            <consortium name="The Broad Institute Genomics Platform"/>
            <consortium name="The Broad Institute Genome Sequencing Center for Infectious Disease"/>
            <person name="Wu L."/>
            <person name="Ma J."/>
        </authorList>
    </citation>
    <scope>NUCLEOTIDE SEQUENCE [LARGE SCALE GENOMIC DNA]</scope>
    <source>
        <strain evidence="2 3">WLHS5</strain>
    </source>
</reference>
<organism evidence="2 3">
    <name type="scientific">Halosolutus amylolyticus</name>
    <dbReference type="NCBI Taxonomy" id="2932267"/>
    <lineage>
        <taxon>Archaea</taxon>
        <taxon>Methanobacteriati</taxon>
        <taxon>Methanobacteriota</taxon>
        <taxon>Stenosarchaea group</taxon>
        <taxon>Halobacteria</taxon>
        <taxon>Halobacteriales</taxon>
        <taxon>Natrialbaceae</taxon>
        <taxon>Halosolutus</taxon>
    </lineage>
</organism>
<gene>
    <name evidence="2" type="ORF">ACFO5R_02165</name>
</gene>
<feature type="compositionally biased region" description="Polar residues" evidence="1">
    <location>
        <begin position="218"/>
        <end position="232"/>
    </location>
</feature>
<proteinExistence type="predicted"/>
<dbReference type="AlphaFoldDB" id="A0ABD5PJU4"/>
<feature type="region of interest" description="Disordered" evidence="1">
    <location>
        <begin position="1"/>
        <end position="83"/>
    </location>
</feature>